<dbReference type="EMBL" id="BMFQ01000003">
    <property type="protein sequence ID" value="GGG52365.1"/>
    <property type="molecule type" value="Genomic_DNA"/>
</dbReference>
<dbReference type="AlphaFoldDB" id="A0A917GNP5"/>
<feature type="signal peptide" evidence="1">
    <location>
        <begin position="1"/>
        <end position="26"/>
    </location>
</feature>
<reference evidence="2" key="2">
    <citation type="submission" date="2020-09" db="EMBL/GenBank/DDBJ databases">
        <authorList>
            <person name="Sun Q."/>
            <person name="Zhou Y."/>
        </authorList>
    </citation>
    <scope>NUCLEOTIDE SEQUENCE</scope>
    <source>
        <strain evidence="2">CGMCC 1.12751</strain>
    </source>
</reference>
<sequence length="178" mass="19839">MKIKKSIKTSSMLLLVLIGFIQPIKAQKGTNKADKQTIAWRYELESVATGIQGTDQVKVWSYSKNVETATEQAKKNAVHGIIFKGLPNNGRVKGQKPLARNANLNEENEEFFEEFFESDGGDYMKFVTLVNHGQIAPGDRIKISKKEYKIGVVVSVNTAELRKYLESNGIIKGLSNGF</sequence>
<evidence type="ECO:0000313" key="3">
    <source>
        <dbReference type="Proteomes" id="UP000625976"/>
    </source>
</evidence>
<dbReference type="RefSeq" id="WP_188465273.1">
    <property type="nucleotide sequence ID" value="NZ_BMFQ01000003.1"/>
</dbReference>
<evidence type="ECO:0000313" key="2">
    <source>
        <dbReference type="EMBL" id="GGG52365.1"/>
    </source>
</evidence>
<gene>
    <name evidence="2" type="ORF">GCM10010976_24390</name>
</gene>
<organism evidence="2 3">
    <name type="scientific">Bizionia arctica</name>
    <dbReference type="NCBI Taxonomy" id="1495645"/>
    <lineage>
        <taxon>Bacteria</taxon>
        <taxon>Pseudomonadati</taxon>
        <taxon>Bacteroidota</taxon>
        <taxon>Flavobacteriia</taxon>
        <taxon>Flavobacteriales</taxon>
        <taxon>Flavobacteriaceae</taxon>
        <taxon>Bizionia</taxon>
    </lineage>
</organism>
<evidence type="ECO:0000256" key="1">
    <source>
        <dbReference type="SAM" id="SignalP"/>
    </source>
</evidence>
<proteinExistence type="predicted"/>
<keyword evidence="3" id="KW-1185">Reference proteome</keyword>
<keyword evidence="1" id="KW-0732">Signal</keyword>
<feature type="chain" id="PRO_5037249766" evidence="1">
    <location>
        <begin position="27"/>
        <end position="178"/>
    </location>
</feature>
<dbReference type="Proteomes" id="UP000625976">
    <property type="component" value="Unassembled WGS sequence"/>
</dbReference>
<name>A0A917GNP5_9FLAO</name>
<accession>A0A917GNP5</accession>
<comment type="caution">
    <text evidence="2">The sequence shown here is derived from an EMBL/GenBank/DDBJ whole genome shotgun (WGS) entry which is preliminary data.</text>
</comment>
<protein>
    <submittedName>
        <fullName evidence="2">Uncharacterized protein</fullName>
    </submittedName>
</protein>
<reference evidence="2" key="1">
    <citation type="journal article" date="2014" name="Int. J. Syst. Evol. Microbiol.">
        <title>Complete genome sequence of Corynebacterium casei LMG S-19264T (=DSM 44701T), isolated from a smear-ripened cheese.</title>
        <authorList>
            <consortium name="US DOE Joint Genome Institute (JGI-PGF)"/>
            <person name="Walter F."/>
            <person name="Albersmeier A."/>
            <person name="Kalinowski J."/>
            <person name="Ruckert C."/>
        </authorList>
    </citation>
    <scope>NUCLEOTIDE SEQUENCE</scope>
    <source>
        <strain evidence="2">CGMCC 1.12751</strain>
    </source>
</reference>